<dbReference type="RefSeq" id="WP_377480298.1">
    <property type="nucleotide sequence ID" value="NZ_JBHUOX010000001.1"/>
</dbReference>
<evidence type="ECO:0000313" key="3">
    <source>
        <dbReference type="Proteomes" id="UP001597641"/>
    </source>
</evidence>
<comment type="caution">
    <text evidence="2">The sequence shown here is derived from an EMBL/GenBank/DDBJ whole genome shotgun (WGS) entry which is preliminary data.</text>
</comment>
<dbReference type="EMBL" id="JBHUOX010000001">
    <property type="protein sequence ID" value="MFD2999188.1"/>
    <property type="molecule type" value="Genomic_DNA"/>
</dbReference>
<dbReference type="SUPFAM" id="SSF82185">
    <property type="entry name" value="Histone H3 K4-specific methyltransferase SET7/9 N-terminal domain"/>
    <property type="match status" value="1"/>
</dbReference>
<feature type="chain" id="PRO_5046519863" description="MORN repeat variant" evidence="1">
    <location>
        <begin position="19"/>
        <end position="149"/>
    </location>
</feature>
<evidence type="ECO:0008006" key="4">
    <source>
        <dbReference type="Google" id="ProtNLM"/>
    </source>
</evidence>
<protein>
    <recommendedName>
        <fullName evidence="4">MORN repeat variant</fullName>
    </recommendedName>
</protein>
<name>A0ABW6BPZ9_9BACT</name>
<dbReference type="Gene3D" id="2.20.110.10">
    <property type="entry name" value="Histone H3 K4-specific methyltransferase SET7/9 N-terminal domain"/>
    <property type="match status" value="1"/>
</dbReference>
<gene>
    <name evidence="2" type="ORF">ACFS7Z_02360</name>
</gene>
<evidence type="ECO:0000313" key="2">
    <source>
        <dbReference type="EMBL" id="MFD2999188.1"/>
    </source>
</evidence>
<sequence>MRLLLILSFLLLPLLGHASQTQKGFWPFRINRFDKEGLYHGRWKVYIKEDKVLVRNGRFKHGREVGRWRYYYPTGELMMIERYKRTLDYIQVTRYRKDGSIEKVGQAKRVEDDEKVRYYWFGGWKVYEPSGTYLHTEYYEKGNLMWQFK</sequence>
<accession>A0ABW6BPZ9</accession>
<reference evidence="3" key="1">
    <citation type="journal article" date="2019" name="Int. J. Syst. Evol. Microbiol.">
        <title>The Global Catalogue of Microorganisms (GCM) 10K type strain sequencing project: providing services to taxonomists for standard genome sequencing and annotation.</title>
        <authorList>
            <consortium name="The Broad Institute Genomics Platform"/>
            <consortium name="The Broad Institute Genome Sequencing Center for Infectious Disease"/>
            <person name="Wu L."/>
            <person name="Ma J."/>
        </authorList>
    </citation>
    <scope>NUCLEOTIDE SEQUENCE [LARGE SCALE GENOMIC DNA]</scope>
    <source>
        <strain evidence="3">KCTC 23984</strain>
    </source>
</reference>
<dbReference type="Proteomes" id="UP001597641">
    <property type="component" value="Unassembled WGS sequence"/>
</dbReference>
<proteinExistence type="predicted"/>
<keyword evidence="3" id="KW-1185">Reference proteome</keyword>
<organism evidence="2 3">
    <name type="scientific">Pontibacter toksunensis</name>
    <dbReference type="NCBI Taxonomy" id="1332631"/>
    <lineage>
        <taxon>Bacteria</taxon>
        <taxon>Pseudomonadati</taxon>
        <taxon>Bacteroidota</taxon>
        <taxon>Cytophagia</taxon>
        <taxon>Cytophagales</taxon>
        <taxon>Hymenobacteraceae</taxon>
        <taxon>Pontibacter</taxon>
    </lineage>
</organism>
<feature type="signal peptide" evidence="1">
    <location>
        <begin position="1"/>
        <end position="18"/>
    </location>
</feature>
<keyword evidence="1" id="KW-0732">Signal</keyword>
<evidence type="ECO:0000256" key="1">
    <source>
        <dbReference type="SAM" id="SignalP"/>
    </source>
</evidence>